<dbReference type="AlphaFoldDB" id="A0A2P5DCD8"/>
<dbReference type="Proteomes" id="UP000237105">
    <property type="component" value="Unassembled WGS sequence"/>
</dbReference>
<dbReference type="EMBL" id="JXTB01000047">
    <property type="protein sequence ID" value="PON70964.1"/>
    <property type="molecule type" value="Genomic_DNA"/>
</dbReference>
<gene>
    <name evidence="2" type="ORF">PanWU01x14_076740</name>
</gene>
<evidence type="ECO:0000313" key="2">
    <source>
        <dbReference type="EMBL" id="PON70964.1"/>
    </source>
</evidence>
<accession>A0A2P5DCD8</accession>
<feature type="chain" id="PRO_5015190411" evidence="1">
    <location>
        <begin position="20"/>
        <end position="126"/>
    </location>
</feature>
<keyword evidence="3" id="KW-1185">Reference proteome</keyword>
<feature type="signal peptide" evidence="1">
    <location>
        <begin position="1"/>
        <end position="19"/>
    </location>
</feature>
<sequence>MSFIAAILTSISLTPKAELCYSCFGKWVKPQSTMTFAANEEKVVRVHRFLSSHHIDCILFGKQKNSFIIYAHTNSDDYLKCLFFALRKHTYAFLNLNTMLFFLAKRGSNKECIPCYRHKFFLVTHQ</sequence>
<evidence type="ECO:0000256" key="1">
    <source>
        <dbReference type="SAM" id="SignalP"/>
    </source>
</evidence>
<organism evidence="2 3">
    <name type="scientific">Parasponia andersonii</name>
    <name type="common">Sponia andersonii</name>
    <dbReference type="NCBI Taxonomy" id="3476"/>
    <lineage>
        <taxon>Eukaryota</taxon>
        <taxon>Viridiplantae</taxon>
        <taxon>Streptophyta</taxon>
        <taxon>Embryophyta</taxon>
        <taxon>Tracheophyta</taxon>
        <taxon>Spermatophyta</taxon>
        <taxon>Magnoliopsida</taxon>
        <taxon>eudicotyledons</taxon>
        <taxon>Gunneridae</taxon>
        <taxon>Pentapetalae</taxon>
        <taxon>rosids</taxon>
        <taxon>fabids</taxon>
        <taxon>Rosales</taxon>
        <taxon>Cannabaceae</taxon>
        <taxon>Parasponia</taxon>
    </lineage>
</organism>
<proteinExistence type="predicted"/>
<keyword evidence="1" id="KW-0732">Signal</keyword>
<evidence type="ECO:0000313" key="3">
    <source>
        <dbReference type="Proteomes" id="UP000237105"/>
    </source>
</evidence>
<reference evidence="3" key="1">
    <citation type="submission" date="2016-06" db="EMBL/GenBank/DDBJ databases">
        <title>Parallel loss of symbiosis genes in relatives of nitrogen-fixing non-legume Parasponia.</title>
        <authorList>
            <person name="Van Velzen R."/>
            <person name="Holmer R."/>
            <person name="Bu F."/>
            <person name="Rutten L."/>
            <person name="Van Zeijl A."/>
            <person name="Liu W."/>
            <person name="Santuari L."/>
            <person name="Cao Q."/>
            <person name="Sharma T."/>
            <person name="Shen D."/>
            <person name="Roswanjaya Y."/>
            <person name="Wardhani T."/>
            <person name="Kalhor M.S."/>
            <person name="Jansen J."/>
            <person name="Van den Hoogen J."/>
            <person name="Gungor B."/>
            <person name="Hartog M."/>
            <person name="Hontelez J."/>
            <person name="Verver J."/>
            <person name="Yang W.-C."/>
            <person name="Schijlen E."/>
            <person name="Repin R."/>
            <person name="Schilthuizen M."/>
            <person name="Schranz E."/>
            <person name="Heidstra R."/>
            <person name="Miyata K."/>
            <person name="Fedorova E."/>
            <person name="Kohlen W."/>
            <person name="Bisseling T."/>
            <person name="Smit S."/>
            <person name="Geurts R."/>
        </authorList>
    </citation>
    <scope>NUCLEOTIDE SEQUENCE [LARGE SCALE GENOMIC DNA]</scope>
    <source>
        <strain evidence="3">cv. WU1-14</strain>
    </source>
</reference>
<name>A0A2P5DCD8_PARAD</name>
<comment type="caution">
    <text evidence="2">The sequence shown here is derived from an EMBL/GenBank/DDBJ whole genome shotgun (WGS) entry which is preliminary data.</text>
</comment>
<protein>
    <submittedName>
        <fullName evidence="2">Uncharacterized protein</fullName>
    </submittedName>
</protein>